<reference evidence="2" key="1">
    <citation type="submission" date="2021-05" db="EMBL/GenBank/DDBJ databases">
        <authorList>
            <person name="Alioto T."/>
            <person name="Alioto T."/>
            <person name="Gomez Garrido J."/>
        </authorList>
    </citation>
    <scope>NUCLEOTIDE SEQUENCE</scope>
</reference>
<proteinExistence type="predicted"/>
<accession>A0A8D8F2P3</accession>
<dbReference type="EMBL" id="HBUE01028452">
    <property type="protein sequence ID" value="CAG6455415.1"/>
    <property type="molecule type" value="Transcribed_RNA"/>
</dbReference>
<name>A0A8D8F2P3_CULPI</name>
<evidence type="ECO:0000256" key="1">
    <source>
        <dbReference type="SAM" id="Phobius"/>
    </source>
</evidence>
<dbReference type="AlphaFoldDB" id="A0A8D8F2P3"/>
<protein>
    <submittedName>
        <fullName evidence="2">(northern house mosquito) hypothetical protein</fullName>
    </submittedName>
</protein>
<organism evidence="2">
    <name type="scientific">Culex pipiens</name>
    <name type="common">House mosquito</name>
    <dbReference type="NCBI Taxonomy" id="7175"/>
    <lineage>
        <taxon>Eukaryota</taxon>
        <taxon>Metazoa</taxon>
        <taxon>Ecdysozoa</taxon>
        <taxon>Arthropoda</taxon>
        <taxon>Hexapoda</taxon>
        <taxon>Insecta</taxon>
        <taxon>Pterygota</taxon>
        <taxon>Neoptera</taxon>
        <taxon>Endopterygota</taxon>
        <taxon>Diptera</taxon>
        <taxon>Nematocera</taxon>
        <taxon>Culicoidea</taxon>
        <taxon>Culicidae</taxon>
        <taxon>Culicinae</taxon>
        <taxon>Culicini</taxon>
        <taxon>Culex</taxon>
        <taxon>Culex</taxon>
    </lineage>
</organism>
<keyword evidence="1" id="KW-0472">Membrane</keyword>
<keyword evidence="1" id="KW-0812">Transmembrane</keyword>
<sequence length="145" mass="16701">MVCSKFHIRDLRFGWTVKLIPQIVKLFNIWQFRRVNQRHEEISKRQPILIVPREPWQTDSRQFNVLGRRGGVGGLRNHGQGLGLIGKLPNFRLQECFDRKIFILEGTPNVGVSLRFGPLFLTTLTFILTLILTSLLLAGPLLTVR</sequence>
<feature type="transmembrane region" description="Helical" evidence="1">
    <location>
        <begin position="119"/>
        <end position="142"/>
    </location>
</feature>
<keyword evidence="1" id="KW-1133">Transmembrane helix</keyword>
<evidence type="ECO:0000313" key="2">
    <source>
        <dbReference type="EMBL" id="CAG6455415.1"/>
    </source>
</evidence>